<evidence type="ECO:0000313" key="1">
    <source>
        <dbReference type="EMBL" id="CAF2078423.1"/>
    </source>
</evidence>
<gene>
    <name evidence="1" type="ORF">DARMORV10_C01P47890.1</name>
</gene>
<dbReference type="AlphaFoldDB" id="A0A816S831"/>
<protein>
    <submittedName>
        <fullName evidence="1">(rape) hypothetical protein</fullName>
    </submittedName>
</protein>
<dbReference type="Proteomes" id="UP001295469">
    <property type="component" value="Chromosome C01"/>
</dbReference>
<proteinExistence type="predicted"/>
<organism evidence="1">
    <name type="scientific">Brassica napus</name>
    <name type="common">Rape</name>
    <dbReference type="NCBI Taxonomy" id="3708"/>
    <lineage>
        <taxon>Eukaryota</taxon>
        <taxon>Viridiplantae</taxon>
        <taxon>Streptophyta</taxon>
        <taxon>Embryophyta</taxon>
        <taxon>Tracheophyta</taxon>
        <taxon>Spermatophyta</taxon>
        <taxon>Magnoliopsida</taxon>
        <taxon>eudicotyledons</taxon>
        <taxon>Gunneridae</taxon>
        <taxon>Pentapetalae</taxon>
        <taxon>rosids</taxon>
        <taxon>malvids</taxon>
        <taxon>Brassicales</taxon>
        <taxon>Brassicaceae</taxon>
        <taxon>Brassiceae</taxon>
        <taxon>Brassica</taxon>
    </lineage>
</organism>
<reference evidence="1" key="1">
    <citation type="submission" date="2021-01" db="EMBL/GenBank/DDBJ databases">
        <authorList>
            <consortium name="Genoscope - CEA"/>
            <person name="William W."/>
        </authorList>
    </citation>
    <scope>NUCLEOTIDE SEQUENCE</scope>
</reference>
<name>A0A816S831_BRANA</name>
<sequence>MDSLVSRRGRRKIGVERSCRRRIEAAKTAVSHEGHIASS</sequence>
<dbReference type="EMBL" id="HG994365">
    <property type="protein sequence ID" value="CAF2078423.1"/>
    <property type="molecule type" value="Genomic_DNA"/>
</dbReference>
<accession>A0A816S831</accession>